<dbReference type="Pfam" id="PF12804">
    <property type="entry name" value="NTP_transf_3"/>
    <property type="match status" value="1"/>
</dbReference>
<dbReference type="AlphaFoldDB" id="A0A1Y5S2I1"/>
<dbReference type="InterPro" id="IPR050065">
    <property type="entry name" value="GlmU-like"/>
</dbReference>
<keyword evidence="6" id="KW-1185">Reference proteome</keyword>
<dbReference type="CDD" id="cd06422">
    <property type="entry name" value="NTP_transferase_like_1"/>
    <property type="match status" value="1"/>
</dbReference>
<dbReference type="Proteomes" id="UP000193900">
    <property type="component" value="Unassembled WGS sequence"/>
</dbReference>
<dbReference type="InterPro" id="IPR025877">
    <property type="entry name" value="MobA-like_NTP_Trfase"/>
</dbReference>
<evidence type="ECO:0000313" key="5">
    <source>
        <dbReference type="EMBL" id="SLN30606.1"/>
    </source>
</evidence>
<protein>
    <submittedName>
        <fullName evidence="5">Glucose-1-phosphate adenylyltransferase</fullName>
    </submittedName>
</protein>
<dbReference type="EMBL" id="FWFZ01000004">
    <property type="protein sequence ID" value="SLN30606.1"/>
    <property type="molecule type" value="Genomic_DNA"/>
</dbReference>
<evidence type="ECO:0000313" key="6">
    <source>
        <dbReference type="Proteomes" id="UP000193900"/>
    </source>
</evidence>
<dbReference type="PANTHER" id="PTHR43584">
    <property type="entry name" value="NUCLEOTIDYL TRANSFERASE"/>
    <property type="match status" value="1"/>
</dbReference>
<keyword evidence="2 5" id="KW-0548">Nucleotidyltransferase</keyword>
<feature type="domain" description="MobA-like NTP transferase" evidence="4">
    <location>
        <begin position="9"/>
        <end position="132"/>
    </location>
</feature>
<reference evidence="5 6" key="1">
    <citation type="submission" date="2017-03" db="EMBL/GenBank/DDBJ databases">
        <authorList>
            <person name="Afonso C.L."/>
            <person name="Miller P.J."/>
            <person name="Scott M.A."/>
            <person name="Spackman E."/>
            <person name="Goraichik I."/>
            <person name="Dimitrov K.M."/>
            <person name="Suarez D.L."/>
            <person name="Swayne D.E."/>
        </authorList>
    </citation>
    <scope>NUCLEOTIDE SEQUENCE [LARGE SCALE GENOMIC DNA]</scope>
    <source>
        <strain evidence="5 6">CECT 7023</strain>
    </source>
</reference>
<dbReference type="Gene3D" id="3.90.550.10">
    <property type="entry name" value="Spore Coat Polysaccharide Biosynthesis Protein SpsA, Chain A"/>
    <property type="match status" value="1"/>
</dbReference>
<dbReference type="GO" id="GO:0016779">
    <property type="term" value="F:nucleotidyltransferase activity"/>
    <property type="evidence" value="ECO:0007669"/>
    <property type="project" value="UniProtKB-KW"/>
</dbReference>
<dbReference type="PANTHER" id="PTHR43584:SF8">
    <property type="entry name" value="N-ACETYLMURAMATE ALPHA-1-PHOSPHATE URIDYLYLTRANSFERASE"/>
    <property type="match status" value="1"/>
</dbReference>
<dbReference type="SUPFAM" id="SSF53448">
    <property type="entry name" value="Nucleotide-diphospho-sugar transferases"/>
    <property type="match status" value="1"/>
</dbReference>
<evidence type="ECO:0000256" key="3">
    <source>
        <dbReference type="ARBA" id="ARBA00022842"/>
    </source>
</evidence>
<sequence length="225" mass="24049">MGVTPEAALFFAAGLGTRMRPLTDTRPKPLVRVGGTTLLDHALSLAEAAGIGRKVVNAHYLADMIAAHLQGRDIALSDERDRLLDTGGGLRKALPLLGPGPVFTMNTDAVWRGPNPFALLRDHWAPDRMEALLLCVPREAALGHAGAGDFTFDPAGRLAYGPGPVYTGAQIVAPATLDGIDGDVFSMRRVWDRMIDRGTIFGLAYPGRWCDVGRPDSIPIAETLT</sequence>
<dbReference type="OrthoDB" id="9788272at2"/>
<keyword evidence="3" id="KW-0460">Magnesium</keyword>
<proteinExistence type="predicted"/>
<accession>A0A1Y5S2I1</accession>
<evidence type="ECO:0000259" key="4">
    <source>
        <dbReference type="Pfam" id="PF12804"/>
    </source>
</evidence>
<keyword evidence="1 5" id="KW-0808">Transferase</keyword>
<organism evidence="5 6">
    <name type="scientific">Roseisalinus antarcticus</name>
    <dbReference type="NCBI Taxonomy" id="254357"/>
    <lineage>
        <taxon>Bacteria</taxon>
        <taxon>Pseudomonadati</taxon>
        <taxon>Pseudomonadota</taxon>
        <taxon>Alphaproteobacteria</taxon>
        <taxon>Rhodobacterales</taxon>
        <taxon>Roseobacteraceae</taxon>
        <taxon>Roseisalinus</taxon>
    </lineage>
</organism>
<gene>
    <name evidence="5" type="ORF">ROA7023_01047</name>
</gene>
<name>A0A1Y5S2I1_9RHOB</name>
<dbReference type="RefSeq" id="WP_085877955.1">
    <property type="nucleotide sequence ID" value="NZ_FWFZ01000004.1"/>
</dbReference>
<evidence type="ECO:0000256" key="2">
    <source>
        <dbReference type="ARBA" id="ARBA00022695"/>
    </source>
</evidence>
<dbReference type="InterPro" id="IPR029044">
    <property type="entry name" value="Nucleotide-diphossugar_trans"/>
</dbReference>
<evidence type="ECO:0000256" key="1">
    <source>
        <dbReference type="ARBA" id="ARBA00022679"/>
    </source>
</evidence>